<dbReference type="EMBL" id="AZHW01000491">
    <property type="protein sequence ID" value="ETW99007.1"/>
    <property type="molecule type" value="Genomic_DNA"/>
</dbReference>
<keyword evidence="2" id="KW-1185">Reference proteome</keyword>
<dbReference type="HOGENOM" id="CLU_179926_0_0_7"/>
<dbReference type="Gene3D" id="1.10.1220.10">
    <property type="entry name" value="Met repressor-like"/>
    <property type="match status" value="1"/>
</dbReference>
<sequence length="84" mass="9760">MSVVKTAISLQENLFQQVEQLAGDLNLSRSHLIALALEEFIERYENKRLLEQLNAAYEDDPQSEEGTLSQAHRQSYRRILERDV</sequence>
<dbReference type="InterPro" id="IPR013321">
    <property type="entry name" value="Arc_rbn_hlx_hlx"/>
</dbReference>
<reference evidence="1 2" key="1">
    <citation type="journal article" date="2014" name="Nature">
        <title>An environmental bacterial taxon with a large and distinct metabolic repertoire.</title>
        <authorList>
            <person name="Wilson M.C."/>
            <person name="Mori T."/>
            <person name="Ruckert C."/>
            <person name="Uria A.R."/>
            <person name="Helf M.J."/>
            <person name="Takada K."/>
            <person name="Gernert C."/>
            <person name="Steffens U.A."/>
            <person name="Heycke N."/>
            <person name="Schmitt S."/>
            <person name="Rinke C."/>
            <person name="Helfrich E.J."/>
            <person name="Brachmann A.O."/>
            <person name="Gurgui C."/>
            <person name="Wakimoto T."/>
            <person name="Kracht M."/>
            <person name="Crusemann M."/>
            <person name="Hentschel U."/>
            <person name="Abe I."/>
            <person name="Matsunaga S."/>
            <person name="Kalinowski J."/>
            <person name="Takeyama H."/>
            <person name="Piel J."/>
        </authorList>
    </citation>
    <scope>NUCLEOTIDE SEQUENCE [LARGE SCALE GENOMIC DNA]</scope>
    <source>
        <strain evidence="2">TSY1</strain>
    </source>
</reference>
<accession>W4LM00</accession>
<dbReference type="SUPFAM" id="SSF47598">
    <property type="entry name" value="Ribbon-helix-helix"/>
    <property type="match status" value="1"/>
</dbReference>
<dbReference type="GO" id="GO:0006355">
    <property type="term" value="P:regulation of DNA-templated transcription"/>
    <property type="evidence" value="ECO:0007669"/>
    <property type="project" value="InterPro"/>
</dbReference>
<name>W4LM00_ENTF1</name>
<evidence type="ECO:0000313" key="2">
    <source>
        <dbReference type="Proteomes" id="UP000019141"/>
    </source>
</evidence>
<dbReference type="InterPro" id="IPR010985">
    <property type="entry name" value="Ribbon_hlx_hlx"/>
</dbReference>
<protein>
    <submittedName>
        <fullName evidence="1">Uncharacterized protein</fullName>
    </submittedName>
</protein>
<proteinExistence type="predicted"/>
<comment type="caution">
    <text evidence="1">The sequence shown here is derived from an EMBL/GenBank/DDBJ whole genome shotgun (WGS) entry which is preliminary data.</text>
</comment>
<dbReference type="Proteomes" id="UP000019141">
    <property type="component" value="Unassembled WGS sequence"/>
</dbReference>
<dbReference type="AlphaFoldDB" id="W4LM00"/>
<gene>
    <name evidence="1" type="ORF">ETSY1_16600</name>
</gene>
<organism evidence="1 2">
    <name type="scientific">Entotheonella factor</name>
    <dbReference type="NCBI Taxonomy" id="1429438"/>
    <lineage>
        <taxon>Bacteria</taxon>
        <taxon>Pseudomonadati</taxon>
        <taxon>Nitrospinota/Tectimicrobiota group</taxon>
        <taxon>Candidatus Tectimicrobiota</taxon>
        <taxon>Candidatus Entotheonellia</taxon>
        <taxon>Candidatus Entotheonellales</taxon>
        <taxon>Candidatus Entotheonellaceae</taxon>
        <taxon>Candidatus Entotheonella</taxon>
    </lineage>
</organism>
<evidence type="ECO:0000313" key="1">
    <source>
        <dbReference type="EMBL" id="ETW99007.1"/>
    </source>
</evidence>